<name>A0ABT5ZPZ8_9ACTN</name>
<proteinExistence type="predicted"/>
<sequence>MTDTLLPLPTLVHTPMPAGTRGALVYTSSASPHRDILVRWISPDDNRLGFGKILLNWWPASEGGMDVTAHLGLATSEVLLATWPGLTGHWSHVIRPTLNGTTGLCAALTVAKVALDVANRIAGPR</sequence>
<dbReference type="Proteomes" id="UP001216579">
    <property type="component" value="Unassembled WGS sequence"/>
</dbReference>
<comment type="caution">
    <text evidence="1">The sequence shown here is derived from an EMBL/GenBank/DDBJ whole genome shotgun (WGS) entry which is preliminary data.</text>
</comment>
<protein>
    <recommendedName>
        <fullName evidence="3">Esterase</fullName>
    </recommendedName>
</protein>
<evidence type="ECO:0008006" key="3">
    <source>
        <dbReference type="Google" id="ProtNLM"/>
    </source>
</evidence>
<dbReference type="RefSeq" id="WP_276095038.1">
    <property type="nucleotide sequence ID" value="NZ_JARJBC010000014.1"/>
</dbReference>
<organism evidence="1 2">
    <name type="scientific">Streptomyces silvisoli</name>
    <dbReference type="NCBI Taxonomy" id="3034235"/>
    <lineage>
        <taxon>Bacteria</taxon>
        <taxon>Bacillati</taxon>
        <taxon>Actinomycetota</taxon>
        <taxon>Actinomycetes</taxon>
        <taxon>Kitasatosporales</taxon>
        <taxon>Streptomycetaceae</taxon>
        <taxon>Streptomyces</taxon>
    </lineage>
</organism>
<gene>
    <name evidence="1" type="ORF">P3G67_22270</name>
</gene>
<reference evidence="1 2" key="1">
    <citation type="submission" date="2023-03" db="EMBL/GenBank/DDBJ databases">
        <title>Draft genome sequence of Streptomyces sp. RB6PN23 isolated from peat swamp forest in Thailand.</title>
        <authorList>
            <person name="Klaysubun C."/>
            <person name="Duangmal K."/>
        </authorList>
    </citation>
    <scope>NUCLEOTIDE SEQUENCE [LARGE SCALE GENOMIC DNA]</scope>
    <source>
        <strain evidence="1 2">RB6PN23</strain>
    </source>
</reference>
<dbReference type="EMBL" id="JARJBC010000014">
    <property type="protein sequence ID" value="MDF3291901.1"/>
    <property type="molecule type" value="Genomic_DNA"/>
</dbReference>
<evidence type="ECO:0000313" key="2">
    <source>
        <dbReference type="Proteomes" id="UP001216579"/>
    </source>
</evidence>
<evidence type="ECO:0000313" key="1">
    <source>
        <dbReference type="EMBL" id="MDF3291901.1"/>
    </source>
</evidence>
<accession>A0ABT5ZPZ8</accession>
<keyword evidence="2" id="KW-1185">Reference proteome</keyword>